<dbReference type="EMBL" id="VTEV01000006">
    <property type="protein sequence ID" value="TYS67027.1"/>
    <property type="molecule type" value="Genomic_DNA"/>
</dbReference>
<dbReference type="AlphaFoldDB" id="A0A5D4SUF2"/>
<dbReference type="Proteomes" id="UP000322524">
    <property type="component" value="Unassembled WGS sequence"/>
</dbReference>
<dbReference type="RefSeq" id="WP_148989169.1">
    <property type="nucleotide sequence ID" value="NZ_VTEV01000006.1"/>
</dbReference>
<proteinExistence type="predicted"/>
<dbReference type="OrthoDB" id="9812611at2"/>
<name>A0A5D4SUF2_9BACI</name>
<gene>
    <name evidence="2" type="ORF">FZC76_15985</name>
</gene>
<dbReference type="Pfam" id="PF08346">
    <property type="entry name" value="AntA"/>
    <property type="match status" value="1"/>
</dbReference>
<evidence type="ECO:0000259" key="1">
    <source>
        <dbReference type="Pfam" id="PF08346"/>
    </source>
</evidence>
<accession>A0A5D4SUF2</accession>
<comment type="caution">
    <text evidence="2">The sequence shown here is derived from an EMBL/GenBank/DDBJ whole genome shotgun (WGS) entry which is preliminary data.</text>
</comment>
<dbReference type="InterPro" id="IPR013557">
    <property type="entry name" value="AntA/B_antirep"/>
</dbReference>
<reference evidence="2 3" key="1">
    <citation type="submission" date="2019-08" db="EMBL/GenBank/DDBJ databases">
        <title>Bacillus genomes from the desert of Cuatro Cienegas, Coahuila.</title>
        <authorList>
            <person name="Olmedo-Alvarez G."/>
        </authorList>
    </citation>
    <scope>NUCLEOTIDE SEQUENCE [LARGE SCALE GENOMIC DNA]</scope>
    <source>
        <strain evidence="2 3">CH28_1T</strain>
    </source>
</reference>
<organism evidence="2 3">
    <name type="scientific">Sutcliffiella horikoshii</name>
    <dbReference type="NCBI Taxonomy" id="79883"/>
    <lineage>
        <taxon>Bacteria</taxon>
        <taxon>Bacillati</taxon>
        <taxon>Bacillota</taxon>
        <taxon>Bacilli</taxon>
        <taxon>Bacillales</taxon>
        <taxon>Bacillaceae</taxon>
        <taxon>Sutcliffiella</taxon>
    </lineage>
</organism>
<evidence type="ECO:0000313" key="2">
    <source>
        <dbReference type="EMBL" id="TYS67027.1"/>
    </source>
</evidence>
<evidence type="ECO:0000313" key="3">
    <source>
        <dbReference type="Proteomes" id="UP000322524"/>
    </source>
</evidence>
<feature type="domain" description="AntA/AntB antirepressor" evidence="1">
    <location>
        <begin position="24"/>
        <end position="92"/>
    </location>
</feature>
<sequence length="262" mass="30812">MDNLKVIVNEFFPVYESDTGARLVNARDLHTQLVVGKDFTNWIKGRIEKYGFVDKEDYFLTVIKTGERKNVLKHEYWIRLDTAKELAMVQNNEMGRAIRKYFIEVEKRFKESQPKTQAEMLLQYAEQMVRNERENAERDQKIRQLETGVETLAQNLTAVPDHRKVIDNVNEYARWTRVGHNEVYNSIYSILKAQHGIDVKARVENERRKLNAEYYQRTGKLYAESTLKQKVNGIDVMVRMSWLDKFNQILAGFLTKAKVPTT</sequence>
<dbReference type="STRING" id="79883.GCA_001636495_01566"/>
<protein>
    <recommendedName>
        <fullName evidence="1">AntA/AntB antirepressor domain-containing protein</fullName>
    </recommendedName>
</protein>